<dbReference type="Proteomes" id="UP001060085">
    <property type="component" value="Linkage Group LG05"/>
</dbReference>
<protein>
    <submittedName>
        <fullName evidence="1">Uncharacterized protein</fullName>
    </submittedName>
</protein>
<organism evidence="1 2">
    <name type="scientific">Catharanthus roseus</name>
    <name type="common">Madagascar periwinkle</name>
    <name type="synonym">Vinca rosea</name>
    <dbReference type="NCBI Taxonomy" id="4058"/>
    <lineage>
        <taxon>Eukaryota</taxon>
        <taxon>Viridiplantae</taxon>
        <taxon>Streptophyta</taxon>
        <taxon>Embryophyta</taxon>
        <taxon>Tracheophyta</taxon>
        <taxon>Spermatophyta</taxon>
        <taxon>Magnoliopsida</taxon>
        <taxon>eudicotyledons</taxon>
        <taxon>Gunneridae</taxon>
        <taxon>Pentapetalae</taxon>
        <taxon>asterids</taxon>
        <taxon>lamiids</taxon>
        <taxon>Gentianales</taxon>
        <taxon>Apocynaceae</taxon>
        <taxon>Rauvolfioideae</taxon>
        <taxon>Vinceae</taxon>
        <taxon>Catharanthinae</taxon>
        <taxon>Catharanthus</taxon>
    </lineage>
</organism>
<sequence>MMDVPPPTWKDDDQQQKQSSVLRRQPAHLSRQTSLPAAPKVNNDHPNSLSREELKLAAVSISLNVRLRSADMPISMLERAFRFARSIVDTPTTTASSADSQPPTPTLLARSLKKEFDRIYGPAWHCVVGKSFGSFVTHSKGGFVYFSLDSFSFLLFKTEVHLLQED</sequence>
<accession>A0ACC0AQZ7</accession>
<evidence type="ECO:0000313" key="2">
    <source>
        <dbReference type="Proteomes" id="UP001060085"/>
    </source>
</evidence>
<gene>
    <name evidence="1" type="ORF">M9H77_21902</name>
</gene>
<proteinExistence type="predicted"/>
<evidence type="ECO:0000313" key="1">
    <source>
        <dbReference type="EMBL" id="KAI5662579.1"/>
    </source>
</evidence>
<reference evidence="2" key="1">
    <citation type="journal article" date="2023" name="Nat. Plants">
        <title>Single-cell RNA sequencing provides a high-resolution roadmap for understanding the multicellular compartmentation of specialized metabolism.</title>
        <authorList>
            <person name="Sun S."/>
            <person name="Shen X."/>
            <person name="Li Y."/>
            <person name="Li Y."/>
            <person name="Wang S."/>
            <person name="Li R."/>
            <person name="Zhang H."/>
            <person name="Shen G."/>
            <person name="Guo B."/>
            <person name="Wei J."/>
            <person name="Xu J."/>
            <person name="St-Pierre B."/>
            <person name="Chen S."/>
            <person name="Sun C."/>
        </authorList>
    </citation>
    <scope>NUCLEOTIDE SEQUENCE [LARGE SCALE GENOMIC DNA]</scope>
</reference>
<keyword evidence="2" id="KW-1185">Reference proteome</keyword>
<comment type="caution">
    <text evidence="1">The sequence shown here is derived from an EMBL/GenBank/DDBJ whole genome shotgun (WGS) entry which is preliminary data.</text>
</comment>
<name>A0ACC0AQZ7_CATRO</name>
<dbReference type="EMBL" id="CM044705">
    <property type="protein sequence ID" value="KAI5662579.1"/>
    <property type="molecule type" value="Genomic_DNA"/>
</dbReference>